<feature type="region of interest" description="Disordered" evidence="3">
    <location>
        <begin position="38"/>
        <end position="59"/>
    </location>
</feature>
<evidence type="ECO:0000259" key="5">
    <source>
        <dbReference type="PROSITE" id="PS50850"/>
    </source>
</evidence>
<dbReference type="Proteomes" id="UP000467700">
    <property type="component" value="Unassembled WGS sequence"/>
</dbReference>
<dbReference type="PANTHER" id="PTHR11360">
    <property type="entry name" value="MONOCARBOXYLATE TRANSPORTER"/>
    <property type="match status" value="1"/>
</dbReference>
<keyword evidence="4" id="KW-0812">Transmembrane</keyword>
<proteinExistence type="inferred from homology"/>
<dbReference type="Gene3D" id="1.20.1250.20">
    <property type="entry name" value="MFS general substrate transporter like domains"/>
    <property type="match status" value="2"/>
</dbReference>
<evidence type="ECO:0000313" key="6">
    <source>
        <dbReference type="EMBL" id="CAA7270046.1"/>
    </source>
</evidence>
<keyword evidence="4" id="KW-0472">Membrane</keyword>
<feature type="transmembrane region" description="Helical" evidence="4">
    <location>
        <begin position="324"/>
        <end position="343"/>
    </location>
</feature>
<accession>A0A8S0X062</accession>
<protein>
    <recommendedName>
        <fullName evidence="5">Major facilitator superfamily (MFS) profile domain-containing protein</fullName>
    </recommendedName>
</protein>
<feature type="transmembrane region" description="Helical" evidence="4">
    <location>
        <begin position="161"/>
        <end position="184"/>
    </location>
</feature>
<evidence type="ECO:0000256" key="3">
    <source>
        <dbReference type="SAM" id="MobiDB-lite"/>
    </source>
</evidence>
<feature type="transmembrane region" description="Helical" evidence="4">
    <location>
        <begin position="350"/>
        <end position="374"/>
    </location>
</feature>
<dbReference type="PROSITE" id="PS50850">
    <property type="entry name" value="MFS"/>
    <property type="match status" value="1"/>
</dbReference>
<dbReference type="AlphaFoldDB" id="A0A8S0X062"/>
<dbReference type="InterPro" id="IPR020846">
    <property type="entry name" value="MFS_dom"/>
</dbReference>
<keyword evidence="7" id="KW-1185">Reference proteome</keyword>
<dbReference type="GO" id="GO:0022857">
    <property type="term" value="F:transmembrane transporter activity"/>
    <property type="evidence" value="ECO:0007669"/>
    <property type="project" value="InterPro"/>
</dbReference>
<evidence type="ECO:0000256" key="4">
    <source>
        <dbReference type="SAM" id="Phobius"/>
    </source>
</evidence>
<dbReference type="Pfam" id="PF07690">
    <property type="entry name" value="MFS_1"/>
    <property type="match status" value="1"/>
</dbReference>
<dbReference type="InterPro" id="IPR011701">
    <property type="entry name" value="MFS"/>
</dbReference>
<feature type="transmembrane region" description="Helical" evidence="4">
    <location>
        <begin position="228"/>
        <end position="249"/>
    </location>
</feature>
<feature type="transmembrane region" description="Helical" evidence="4">
    <location>
        <begin position="196"/>
        <end position="216"/>
    </location>
</feature>
<gene>
    <name evidence="6" type="ORF">AAE3_LOCUS12298</name>
</gene>
<feature type="compositionally biased region" description="Polar residues" evidence="3">
    <location>
        <begin position="48"/>
        <end position="57"/>
    </location>
</feature>
<dbReference type="PANTHER" id="PTHR11360:SF284">
    <property type="entry name" value="EG:103B4.3 PROTEIN-RELATED"/>
    <property type="match status" value="1"/>
</dbReference>
<sequence length="442" mass="46757">MSDRLTVIDLVTSSQLESHGTVSTVGVGVGVGDGCGDGTEMEEKKGAHNSSALSPSESGLPEGGHRAWLTIFGAFLVQYASFGYINAFGVYQDFYVRDYLSNYSPSDIGWIGGVQIFLNFFLGVFTGRIFDRGHFRSLIIGSILLHAIALFSLSLSRPGSYYQVFLTNGVAFGLSCGLSYIPSLSVVGHYFERRRALAVGIVSSGSALGAVLHPIMLNKLFNSPHVGFHTGIRISAALNILLLVIAYAVMKPNPRFSPGGPPKSSEGDETQPRNWSDRFPVLRWLREPAYAISVFASVFSFSGTFFPVFYLQLDAITHGIDPTFAFYALSIINAASIAGRTIPGALAPHVGLFNLGSAMILAMGAVLFCMAPAVSSGIGIAPVVAFALLFGFFSGAAIALTPAMFAQLAEDSSEVGAMLGVVFGVGGLFGLLGKALPTFSLP</sequence>
<feature type="transmembrane region" description="Helical" evidence="4">
    <location>
        <begin position="380"/>
        <end position="403"/>
    </location>
</feature>
<evidence type="ECO:0000313" key="7">
    <source>
        <dbReference type="Proteomes" id="UP000467700"/>
    </source>
</evidence>
<feature type="transmembrane region" description="Helical" evidence="4">
    <location>
        <begin position="67"/>
        <end position="88"/>
    </location>
</feature>
<feature type="transmembrane region" description="Helical" evidence="4">
    <location>
        <begin position="137"/>
        <end position="155"/>
    </location>
</feature>
<comment type="similarity">
    <text evidence="2">Belongs to the major facilitator superfamily. Monocarboxylate porter (TC 2.A.1.13) family.</text>
</comment>
<keyword evidence="4" id="KW-1133">Transmembrane helix</keyword>
<feature type="transmembrane region" description="Helical" evidence="4">
    <location>
        <begin position="415"/>
        <end position="436"/>
    </location>
</feature>
<name>A0A8S0X062_CYCAE</name>
<evidence type="ECO:0000256" key="2">
    <source>
        <dbReference type="ARBA" id="ARBA00006727"/>
    </source>
</evidence>
<dbReference type="InterPro" id="IPR050327">
    <property type="entry name" value="Proton-linked_MCT"/>
</dbReference>
<dbReference type="GO" id="GO:0016020">
    <property type="term" value="C:membrane"/>
    <property type="evidence" value="ECO:0007669"/>
    <property type="project" value="UniProtKB-SubCell"/>
</dbReference>
<feature type="transmembrane region" description="Helical" evidence="4">
    <location>
        <begin position="289"/>
        <end position="312"/>
    </location>
</feature>
<comment type="subcellular location">
    <subcellularLocation>
        <location evidence="1">Membrane</location>
        <topology evidence="1">Multi-pass membrane protein</topology>
    </subcellularLocation>
</comment>
<comment type="caution">
    <text evidence="6">The sequence shown here is derived from an EMBL/GenBank/DDBJ whole genome shotgun (WGS) entry which is preliminary data.</text>
</comment>
<dbReference type="InterPro" id="IPR036259">
    <property type="entry name" value="MFS_trans_sf"/>
</dbReference>
<feature type="domain" description="Major facilitator superfamily (MFS) profile" evidence="5">
    <location>
        <begin position="67"/>
        <end position="442"/>
    </location>
</feature>
<evidence type="ECO:0000256" key="1">
    <source>
        <dbReference type="ARBA" id="ARBA00004141"/>
    </source>
</evidence>
<dbReference type="EMBL" id="CACVBS010000084">
    <property type="protein sequence ID" value="CAA7270046.1"/>
    <property type="molecule type" value="Genomic_DNA"/>
</dbReference>
<dbReference type="OrthoDB" id="6499973at2759"/>
<reference evidence="6 7" key="1">
    <citation type="submission" date="2020-01" db="EMBL/GenBank/DDBJ databases">
        <authorList>
            <person name="Gupta K D."/>
        </authorList>
    </citation>
    <scope>NUCLEOTIDE SEQUENCE [LARGE SCALE GENOMIC DNA]</scope>
</reference>
<organism evidence="6 7">
    <name type="scientific">Cyclocybe aegerita</name>
    <name type="common">Black poplar mushroom</name>
    <name type="synonym">Agrocybe aegerita</name>
    <dbReference type="NCBI Taxonomy" id="1973307"/>
    <lineage>
        <taxon>Eukaryota</taxon>
        <taxon>Fungi</taxon>
        <taxon>Dikarya</taxon>
        <taxon>Basidiomycota</taxon>
        <taxon>Agaricomycotina</taxon>
        <taxon>Agaricomycetes</taxon>
        <taxon>Agaricomycetidae</taxon>
        <taxon>Agaricales</taxon>
        <taxon>Agaricineae</taxon>
        <taxon>Bolbitiaceae</taxon>
        <taxon>Cyclocybe</taxon>
    </lineage>
</organism>
<dbReference type="SUPFAM" id="SSF103473">
    <property type="entry name" value="MFS general substrate transporter"/>
    <property type="match status" value="1"/>
</dbReference>
<feature type="transmembrane region" description="Helical" evidence="4">
    <location>
        <begin position="108"/>
        <end position="130"/>
    </location>
</feature>